<dbReference type="PANTHER" id="PTHR16779:SF1">
    <property type="entry name" value="BETA-1,4-MANNOSYLTRANSFERASE EGH"/>
    <property type="match status" value="1"/>
</dbReference>
<sequence length="536" mass="58718">MERGDTSASGWKTFEKSSHWDGQETPNHLSGVPVLEGELPLDSQNGEDGLRGASFFRRTLRRCGKARSKSSSRLHFLDGLRLVAALALLTSTVITSASTGWKGSQSVLYPFRSDWGITLFMTLLGRVFGLPWLHPIASSSNGQTPATANYHQLGQAMLRRIFRFLLPIVVVSAVQYRTCRSTNNLYPDNVGFTALIGGTENKPQWCAIDNQGWASRTTALFVENSMSLNLRQRASLLYAAPWLLQGSFYALGATLLSHVFKTNFRTTIWLLLAFFNWVTYSYLTPVMMGILLADFSASGYLERITLPGGSRHFKMGPVSLTIALLSQLGLLGLFIMLTFIPIIRENVSDGLAHLQLLDGSVSNTLTSGFELVRFSDVISAFLLLILAEVASPFRWTLTFAPIALMGRWLAPGLVILSPLAFFGIVPNFYLPSADYVASSAHGALASAWGYTFACSVALAVVFLVLIDLPSRLFGKAFVWALLPTPQVIVQPPSPHSTDAVIVAAEKCAVQHTSWHSFSTGLLSKSGQSFRSLYVKM</sequence>
<proteinExistence type="predicted"/>
<dbReference type="Proteomes" id="UP000245942">
    <property type="component" value="Unassembled WGS sequence"/>
</dbReference>
<feature type="transmembrane region" description="Helical" evidence="2">
    <location>
        <begin position="442"/>
        <end position="466"/>
    </location>
</feature>
<reference evidence="3 4" key="1">
    <citation type="journal article" date="2018" name="Mol. Biol. Evol.">
        <title>Broad Genomic Sampling Reveals a Smut Pathogenic Ancestry of the Fungal Clade Ustilaginomycotina.</title>
        <authorList>
            <person name="Kijpornyongpan T."/>
            <person name="Mondo S.J."/>
            <person name="Barry K."/>
            <person name="Sandor L."/>
            <person name="Lee J."/>
            <person name="Lipzen A."/>
            <person name="Pangilinan J."/>
            <person name="LaButti K."/>
            <person name="Hainaut M."/>
            <person name="Henrissat B."/>
            <person name="Grigoriev I.V."/>
            <person name="Spatafora J.W."/>
            <person name="Aime M.C."/>
        </authorList>
    </citation>
    <scope>NUCLEOTIDE SEQUENCE [LARGE SCALE GENOMIC DNA]</scope>
    <source>
        <strain evidence="3 4">MCA 4718</strain>
    </source>
</reference>
<protein>
    <submittedName>
        <fullName evidence="3">Uncharacterized protein</fullName>
    </submittedName>
</protein>
<feature type="transmembrane region" description="Helical" evidence="2">
    <location>
        <begin position="322"/>
        <end position="343"/>
    </location>
</feature>
<feature type="transmembrane region" description="Helical" evidence="2">
    <location>
        <begin position="409"/>
        <end position="430"/>
    </location>
</feature>
<feature type="compositionally biased region" description="Basic and acidic residues" evidence="1">
    <location>
        <begin position="13"/>
        <end position="22"/>
    </location>
</feature>
<evidence type="ECO:0000256" key="1">
    <source>
        <dbReference type="SAM" id="MobiDB-lite"/>
    </source>
</evidence>
<keyword evidence="4" id="KW-1185">Reference proteome</keyword>
<dbReference type="STRING" id="1684307.A0A316TYE6"/>
<dbReference type="EMBL" id="KZ819337">
    <property type="protein sequence ID" value="PWN18252.1"/>
    <property type="molecule type" value="Genomic_DNA"/>
</dbReference>
<gene>
    <name evidence="3" type="ORF">BCV69DRAFT_304880</name>
</gene>
<dbReference type="PANTHER" id="PTHR16779">
    <property type="entry name" value="BETA-1,4-MANNOSYLTRANSFERASE EGH"/>
    <property type="match status" value="1"/>
</dbReference>
<dbReference type="GO" id="GO:0019187">
    <property type="term" value="F:beta-1,4-mannosyltransferase activity"/>
    <property type="evidence" value="ECO:0007669"/>
    <property type="project" value="InterPro"/>
</dbReference>
<evidence type="ECO:0000313" key="4">
    <source>
        <dbReference type="Proteomes" id="UP000245942"/>
    </source>
</evidence>
<dbReference type="RefSeq" id="XP_025345412.1">
    <property type="nucleotide sequence ID" value="XM_025494660.1"/>
</dbReference>
<keyword evidence="2" id="KW-1133">Transmembrane helix</keyword>
<keyword evidence="2" id="KW-0812">Transmembrane</keyword>
<dbReference type="GeneID" id="37016394"/>
<feature type="transmembrane region" description="Helical" evidence="2">
    <location>
        <begin position="236"/>
        <end position="260"/>
    </location>
</feature>
<evidence type="ECO:0000313" key="3">
    <source>
        <dbReference type="EMBL" id="PWN18252.1"/>
    </source>
</evidence>
<organism evidence="3 4">
    <name type="scientific">Pseudomicrostroma glucosiphilum</name>
    <dbReference type="NCBI Taxonomy" id="1684307"/>
    <lineage>
        <taxon>Eukaryota</taxon>
        <taxon>Fungi</taxon>
        <taxon>Dikarya</taxon>
        <taxon>Basidiomycota</taxon>
        <taxon>Ustilaginomycotina</taxon>
        <taxon>Exobasidiomycetes</taxon>
        <taxon>Microstromatales</taxon>
        <taxon>Microstromatales incertae sedis</taxon>
        <taxon>Pseudomicrostroma</taxon>
    </lineage>
</organism>
<evidence type="ECO:0000256" key="2">
    <source>
        <dbReference type="SAM" id="Phobius"/>
    </source>
</evidence>
<feature type="region of interest" description="Disordered" evidence="1">
    <location>
        <begin position="1"/>
        <end position="46"/>
    </location>
</feature>
<dbReference type="OrthoDB" id="3354346at2759"/>
<feature type="transmembrane region" description="Helical" evidence="2">
    <location>
        <begin position="280"/>
        <end position="301"/>
    </location>
</feature>
<accession>A0A316TYE6</accession>
<dbReference type="InterPro" id="IPR027389">
    <property type="entry name" value="B_mannosylTrfase_Bre-3/Egh"/>
</dbReference>
<dbReference type="GO" id="GO:0005737">
    <property type="term" value="C:cytoplasm"/>
    <property type="evidence" value="ECO:0007669"/>
    <property type="project" value="TreeGrafter"/>
</dbReference>
<feature type="compositionally biased region" description="Polar residues" evidence="1">
    <location>
        <begin position="1"/>
        <end position="10"/>
    </location>
</feature>
<name>A0A316TYE6_9BASI</name>
<dbReference type="AlphaFoldDB" id="A0A316TYE6"/>
<keyword evidence="2" id="KW-0472">Membrane</keyword>
<feature type="transmembrane region" description="Helical" evidence="2">
    <location>
        <begin position="377"/>
        <end position="397"/>
    </location>
</feature>